<dbReference type="Gene3D" id="2.40.30.10">
    <property type="entry name" value="Translation factors"/>
    <property type="match status" value="1"/>
</dbReference>
<keyword evidence="6" id="KW-0648">Protein biosynthesis</keyword>
<dbReference type="InterPro" id="IPR027417">
    <property type="entry name" value="P-loop_NTPase"/>
</dbReference>
<dbReference type="SUPFAM" id="SSF52540">
    <property type="entry name" value="P-loop containing nucleoside triphosphate hydrolases"/>
    <property type="match status" value="1"/>
</dbReference>
<dbReference type="GO" id="GO:0032790">
    <property type="term" value="P:ribosome disassembly"/>
    <property type="evidence" value="ECO:0007669"/>
    <property type="project" value="TreeGrafter"/>
</dbReference>
<dbReference type="NCBIfam" id="TIGR00231">
    <property type="entry name" value="small_GTP"/>
    <property type="match status" value="1"/>
</dbReference>
<organism evidence="6 7">
    <name type="scientific">Candidatus Glassbacteria bacterium GWA2_58_10</name>
    <dbReference type="NCBI Taxonomy" id="1817865"/>
    <lineage>
        <taxon>Bacteria</taxon>
        <taxon>Candidatus Glassiibacteriota</taxon>
    </lineage>
</organism>
<gene>
    <name evidence="6" type="ORF">A2Z86_00255</name>
</gene>
<dbReference type="AlphaFoldDB" id="A0A1F5YI31"/>
<dbReference type="SUPFAM" id="SSF50447">
    <property type="entry name" value="Translation proteins"/>
    <property type="match status" value="1"/>
</dbReference>
<dbReference type="Pfam" id="PF00009">
    <property type="entry name" value="GTP_EFTU"/>
    <property type="match status" value="1"/>
</dbReference>
<evidence type="ECO:0000259" key="5">
    <source>
        <dbReference type="PROSITE" id="PS51722"/>
    </source>
</evidence>
<protein>
    <recommendedName>
        <fullName evidence="4">Elongation factor G</fullName>
    </recommendedName>
</protein>
<dbReference type="InterPro" id="IPR000795">
    <property type="entry name" value="T_Tr_GTP-bd_dom"/>
</dbReference>
<dbReference type="NCBIfam" id="NF009891">
    <property type="entry name" value="PRK13351.1-1"/>
    <property type="match status" value="1"/>
</dbReference>
<dbReference type="Pfam" id="PF22042">
    <property type="entry name" value="EF-G_D2"/>
    <property type="match status" value="1"/>
</dbReference>
<evidence type="ECO:0000313" key="6">
    <source>
        <dbReference type="EMBL" id="OGF99835.1"/>
    </source>
</evidence>
<sequence>MKKYESKDIRNVAVVGHASCGKTTLTGALCFAAGSSKRLGSVAEGNSLTDYSQDEIERKISINLGIAFAEWERAKINLVDAPGYLDFSGDAYAALRGTDSALLVVHASSGVEIGTELMWRTAAEHKMPVALFINMMDKEHADFQKVLEQLRKSFEGHFVPLTLPVGEGEHFRGVVDLTTNKACLGVKDTLKGEYTQEDVPADMKAEVDQAHKEFIEFVAELDESLMERYFADEKLSAEEIAAALQRGVRNREIFPVFCGSAANTYGMQQLLNGLVNVLPDPTMFPPLKANPVGKEAGVEVQRSSGGPLVALVYKTITEPHVGDLSFFRLFSGVLKNGDEVLNANGGHIERLGHLSIMQGRDRFEIEELMAGDIGVVAKLKHTHTGNTLSTKAVPVVLPEIDFPKPVINVAIEPKTRGDEDKISTGLKKLQEEDQTFHSYFDGTLHQMIVWGMGELHLEVILHKLKRKFNVDAEYAKPRIAYKETIRSSSEGQGKYKKQSGGRGQYGDCWIRLMPLERGGGIEFVDKIVGGAIPGRFIPGVEKGVREAAGKGVLAGYPVEDFRAECFDGSYHTVDSSDVAFQVAGSMAFQKVVMQSTPILLEPILNVEVIVPEEYMGDVIGDLNSRRGRIQGMTTQGHFQKVTAQVPQAELYKYSTSLRSITQGRGVFKSDFSHYEEVPRDQVEKIIQEFKKEKEKA</sequence>
<dbReference type="InterPro" id="IPR053905">
    <property type="entry name" value="EF-G-like_DII"/>
</dbReference>
<dbReference type="SMART" id="SM00889">
    <property type="entry name" value="EFG_IV"/>
    <property type="match status" value="1"/>
</dbReference>
<dbReference type="SUPFAM" id="SSF54980">
    <property type="entry name" value="EF-G C-terminal domain-like"/>
    <property type="match status" value="2"/>
</dbReference>
<dbReference type="InterPro" id="IPR004540">
    <property type="entry name" value="Transl_elong_EFG/EF2"/>
</dbReference>
<dbReference type="GO" id="GO:0003924">
    <property type="term" value="F:GTPase activity"/>
    <property type="evidence" value="ECO:0007669"/>
    <property type="project" value="InterPro"/>
</dbReference>
<dbReference type="FunFam" id="3.30.70.240:FF:000001">
    <property type="entry name" value="Elongation factor G"/>
    <property type="match status" value="1"/>
</dbReference>
<comment type="similarity">
    <text evidence="1">Belongs to the TRAFAC class translation factor GTPase superfamily. Classic translation factor GTPase family. EF-G/EF-2 subfamily.</text>
</comment>
<dbReference type="InterPro" id="IPR020568">
    <property type="entry name" value="Ribosomal_Su5_D2-typ_SF"/>
</dbReference>
<dbReference type="CDD" id="cd01434">
    <property type="entry name" value="EFG_mtEFG1_IV"/>
    <property type="match status" value="1"/>
</dbReference>
<dbReference type="PANTHER" id="PTHR43261">
    <property type="entry name" value="TRANSLATION ELONGATION FACTOR G-RELATED"/>
    <property type="match status" value="1"/>
</dbReference>
<dbReference type="Gene3D" id="3.30.70.240">
    <property type="match status" value="1"/>
</dbReference>
<dbReference type="Proteomes" id="UP000176992">
    <property type="component" value="Unassembled WGS sequence"/>
</dbReference>
<accession>A0A1F5YI31</accession>
<dbReference type="PRINTS" id="PR00315">
    <property type="entry name" value="ELONGATNFCT"/>
</dbReference>
<name>A0A1F5YI31_9BACT</name>
<dbReference type="InterPro" id="IPR035647">
    <property type="entry name" value="EFG_III/V"/>
</dbReference>
<dbReference type="InterPro" id="IPR035649">
    <property type="entry name" value="EFG_V"/>
</dbReference>
<dbReference type="Gene3D" id="3.30.230.10">
    <property type="match status" value="1"/>
</dbReference>
<dbReference type="Gene3D" id="3.30.70.870">
    <property type="entry name" value="Elongation Factor G (Translational Gtpase), domain 3"/>
    <property type="match status" value="1"/>
</dbReference>
<dbReference type="EMBL" id="MFIV01000008">
    <property type="protein sequence ID" value="OGF99835.1"/>
    <property type="molecule type" value="Genomic_DNA"/>
</dbReference>
<dbReference type="CDD" id="cd04170">
    <property type="entry name" value="EF-G_bact"/>
    <property type="match status" value="1"/>
</dbReference>
<dbReference type="CDD" id="cd03713">
    <property type="entry name" value="EFG_mtEFG_C"/>
    <property type="match status" value="1"/>
</dbReference>
<dbReference type="InterPro" id="IPR005517">
    <property type="entry name" value="Transl_elong_EFG/EF2_IV"/>
</dbReference>
<feature type="domain" description="Tr-type G" evidence="5">
    <location>
        <begin position="7"/>
        <end position="282"/>
    </location>
</feature>
<evidence type="ECO:0000256" key="1">
    <source>
        <dbReference type="ARBA" id="ARBA00005870"/>
    </source>
</evidence>
<dbReference type="PANTHER" id="PTHR43261:SF6">
    <property type="entry name" value="ELONGATION FACTOR G-LIKE PROTEIN"/>
    <property type="match status" value="1"/>
</dbReference>
<dbReference type="CDD" id="cd04088">
    <property type="entry name" value="EFG_mtEFG_II"/>
    <property type="match status" value="1"/>
</dbReference>
<keyword evidence="2" id="KW-0547">Nucleotide-binding</keyword>
<dbReference type="FunFam" id="3.30.70.870:FF:000002">
    <property type="entry name" value="Translation elongation factor 2"/>
    <property type="match status" value="1"/>
</dbReference>
<dbReference type="Pfam" id="PF00679">
    <property type="entry name" value="EFG_C"/>
    <property type="match status" value="1"/>
</dbReference>
<dbReference type="Pfam" id="PF03764">
    <property type="entry name" value="EFG_IV"/>
    <property type="match status" value="1"/>
</dbReference>
<dbReference type="InterPro" id="IPR047872">
    <property type="entry name" value="EFG_IV"/>
</dbReference>
<dbReference type="NCBIfam" id="NF009381">
    <property type="entry name" value="PRK12740.1-5"/>
    <property type="match status" value="1"/>
</dbReference>
<dbReference type="InterPro" id="IPR000640">
    <property type="entry name" value="EFG_V-like"/>
</dbReference>
<dbReference type="GO" id="GO:0003746">
    <property type="term" value="F:translation elongation factor activity"/>
    <property type="evidence" value="ECO:0007669"/>
    <property type="project" value="UniProtKB-UniRule"/>
</dbReference>
<comment type="caution">
    <text evidence="6">The sequence shown here is derived from an EMBL/GenBank/DDBJ whole genome shotgun (WGS) entry which is preliminary data.</text>
</comment>
<keyword evidence="3" id="KW-0342">GTP-binding</keyword>
<dbReference type="Pfam" id="PF14492">
    <property type="entry name" value="EFG_III"/>
    <property type="match status" value="1"/>
</dbReference>
<dbReference type="FunFam" id="3.30.230.10:FF:000003">
    <property type="entry name" value="Elongation factor G"/>
    <property type="match status" value="1"/>
</dbReference>
<dbReference type="NCBIfam" id="TIGR00484">
    <property type="entry name" value="EF-G"/>
    <property type="match status" value="1"/>
</dbReference>
<dbReference type="NCBIfam" id="NF009379">
    <property type="entry name" value="PRK12740.1-3"/>
    <property type="match status" value="1"/>
</dbReference>
<dbReference type="CDD" id="cd16262">
    <property type="entry name" value="EFG_III"/>
    <property type="match status" value="1"/>
</dbReference>
<reference evidence="6 7" key="1">
    <citation type="journal article" date="2016" name="Nat. Commun.">
        <title>Thousands of microbial genomes shed light on interconnected biogeochemical processes in an aquifer system.</title>
        <authorList>
            <person name="Anantharaman K."/>
            <person name="Brown C.T."/>
            <person name="Hug L.A."/>
            <person name="Sharon I."/>
            <person name="Castelle C.J."/>
            <person name="Probst A.J."/>
            <person name="Thomas B.C."/>
            <person name="Singh A."/>
            <person name="Wilkins M.J."/>
            <person name="Karaoz U."/>
            <person name="Brodie E.L."/>
            <person name="Williams K.H."/>
            <person name="Hubbard S.S."/>
            <person name="Banfield J.F."/>
        </authorList>
    </citation>
    <scope>NUCLEOTIDE SEQUENCE [LARGE SCALE GENOMIC DNA]</scope>
</reference>
<dbReference type="GO" id="GO:0005525">
    <property type="term" value="F:GTP binding"/>
    <property type="evidence" value="ECO:0007669"/>
    <property type="project" value="UniProtKB-UniRule"/>
</dbReference>
<evidence type="ECO:0000256" key="3">
    <source>
        <dbReference type="ARBA" id="ARBA00023134"/>
    </source>
</evidence>
<dbReference type="InterPro" id="IPR005225">
    <property type="entry name" value="Small_GTP-bd"/>
</dbReference>
<dbReference type="InterPro" id="IPR009000">
    <property type="entry name" value="Transl_B-barrel_sf"/>
</dbReference>
<dbReference type="SMART" id="SM00838">
    <property type="entry name" value="EFG_C"/>
    <property type="match status" value="1"/>
</dbReference>
<evidence type="ECO:0000256" key="2">
    <source>
        <dbReference type="ARBA" id="ARBA00022741"/>
    </source>
</evidence>
<dbReference type="SUPFAM" id="SSF54211">
    <property type="entry name" value="Ribosomal protein S5 domain 2-like"/>
    <property type="match status" value="1"/>
</dbReference>
<dbReference type="InterPro" id="IPR014721">
    <property type="entry name" value="Ribsml_uS5_D2-typ_fold_subgr"/>
</dbReference>
<evidence type="ECO:0000256" key="4">
    <source>
        <dbReference type="NCBIfam" id="TIGR00484"/>
    </source>
</evidence>
<proteinExistence type="inferred from homology"/>
<evidence type="ECO:0000313" key="7">
    <source>
        <dbReference type="Proteomes" id="UP000176992"/>
    </source>
</evidence>
<dbReference type="InterPro" id="IPR009022">
    <property type="entry name" value="EFG_III"/>
</dbReference>
<keyword evidence="6" id="KW-0251">Elongation factor</keyword>
<dbReference type="InterPro" id="IPR041095">
    <property type="entry name" value="EFG_II"/>
</dbReference>
<dbReference type="Gene3D" id="3.40.50.300">
    <property type="entry name" value="P-loop containing nucleotide triphosphate hydrolases"/>
    <property type="match status" value="1"/>
</dbReference>
<dbReference type="PROSITE" id="PS51722">
    <property type="entry name" value="G_TR_2"/>
    <property type="match status" value="1"/>
</dbReference>